<evidence type="ECO:0000313" key="3">
    <source>
        <dbReference type="Proteomes" id="UP000646946"/>
    </source>
</evidence>
<proteinExistence type="predicted"/>
<organism evidence="2 3">
    <name type="scientific">Candidatus Naiadarchaeum limnaeum</name>
    <dbReference type="NCBI Taxonomy" id="2756139"/>
    <lineage>
        <taxon>Archaea</taxon>
        <taxon>Candidatus Undinarchaeota</taxon>
        <taxon>Candidatus Undinarchaeia</taxon>
        <taxon>Candidatus Naiadarchaeales</taxon>
        <taxon>Candidatus Naiadarchaeaceae</taxon>
        <taxon>Candidatus Naiadarchaeum</taxon>
    </lineage>
</organism>
<dbReference type="InterPro" id="IPR051827">
    <property type="entry name" value="Cas4_exonuclease"/>
</dbReference>
<dbReference type="PANTHER" id="PTHR36531">
    <property type="entry name" value="CRISPR-ASSOCIATED EXONUCLEASE CAS4"/>
    <property type="match status" value="1"/>
</dbReference>
<reference evidence="2 3" key="1">
    <citation type="journal article" name="Nat. Commun.">
        <title>Undinarchaeota illuminate DPANN phylogeny and the impact of gene transfer on archaeal evolution.</title>
        <authorList>
            <person name="Dombrowski N."/>
            <person name="Williams T.A."/>
            <person name="Sun J."/>
            <person name="Woodcroft B.J."/>
            <person name="Lee J.H."/>
            <person name="Minh B.Q."/>
            <person name="Rinke C."/>
            <person name="Spang A."/>
        </authorList>
    </citation>
    <scope>NUCLEOTIDE SEQUENCE [LARGE SCALE GENOMIC DNA]</scope>
    <source>
        <strain evidence="2">MAG_bin1129</strain>
    </source>
</reference>
<name>A0A832VAT1_9ARCH</name>
<dbReference type="Pfam" id="PF12705">
    <property type="entry name" value="PDDEXK_1"/>
    <property type="match status" value="1"/>
</dbReference>
<accession>A0A832VAT1</accession>
<dbReference type="EMBL" id="DVAB01000033">
    <property type="protein sequence ID" value="HIK00706.1"/>
    <property type="molecule type" value="Genomic_DNA"/>
</dbReference>
<dbReference type="AlphaFoldDB" id="A0A832VAT1"/>
<dbReference type="InterPro" id="IPR011604">
    <property type="entry name" value="PDDEXK-like_dom_sf"/>
</dbReference>
<sequence length="234" mass="27398">MKGYPGKAMIDFNKMLEAHIAREHKPKGIGKYYPSEIGNCLRKVWYSYKFPQEVSPELLKIFEAGNIMHGFVVEVLKSEKNKEVKLLKTEFPFKHKMEDFEISGRIDNLVLVNASGKEVLVEVKSTGDLGFVMNDPKPENVMQLQLYMHLLSIHDGVLLYVDKRNLQSQVFTVPYDKKFSEEILERFKKLHEHLKKEKLPDPEARIMREDMGWMCKRCEYRERCYQATPANILP</sequence>
<gene>
    <name evidence="2" type="ORF">H1016_04150</name>
</gene>
<protein>
    <submittedName>
        <fullName evidence="2">PD-(D/E)XK nuclease family protein</fullName>
    </submittedName>
</protein>
<dbReference type="InterPro" id="IPR038726">
    <property type="entry name" value="PDDEXK_AddAB-type"/>
</dbReference>
<evidence type="ECO:0000259" key="1">
    <source>
        <dbReference type="Pfam" id="PF12705"/>
    </source>
</evidence>
<keyword evidence="3" id="KW-1185">Reference proteome</keyword>
<dbReference type="Proteomes" id="UP000646946">
    <property type="component" value="Unassembled WGS sequence"/>
</dbReference>
<dbReference type="PANTHER" id="PTHR36531:SF2">
    <property type="entry name" value="CRISPR-ASSOCIATED EXONUCLEASE CAS4"/>
    <property type="match status" value="1"/>
</dbReference>
<feature type="domain" description="PD-(D/E)XK endonuclease-like" evidence="1">
    <location>
        <begin position="39"/>
        <end position="224"/>
    </location>
</feature>
<comment type="caution">
    <text evidence="2">The sequence shown here is derived from an EMBL/GenBank/DDBJ whole genome shotgun (WGS) entry which is preliminary data.</text>
</comment>
<dbReference type="Gene3D" id="3.90.320.10">
    <property type="match status" value="1"/>
</dbReference>
<evidence type="ECO:0000313" key="2">
    <source>
        <dbReference type="EMBL" id="HIK00706.1"/>
    </source>
</evidence>